<feature type="domain" description="ABC transmembrane type-1" evidence="6">
    <location>
        <begin position="23"/>
        <end position="270"/>
    </location>
</feature>
<dbReference type="GO" id="GO:0140359">
    <property type="term" value="F:ABC-type transporter activity"/>
    <property type="evidence" value="ECO:0007669"/>
    <property type="project" value="InterPro"/>
</dbReference>
<dbReference type="InterPro" id="IPR036640">
    <property type="entry name" value="ABC1_TM_sf"/>
</dbReference>
<feature type="transmembrane region" description="Helical" evidence="5">
    <location>
        <begin position="21"/>
        <end position="44"/>
    </location>
</feature>
<proteinExistence type="predicted"/>
<gene>
    <name evidence="7" type="ORF">DXX93_06240</name>
</gene>
<dbReference type="OrthoDB" id="8443255at2"/>
<dbReference type="SUPFAM" id="SSF90123">
    <property type="entry name" value="ABC transporter transmembrane region"/>
    <property type="match status" value="1"/>
</dbReference>
<dbReference type="InterPro" id="IPR011527">
    <property type="entry name" value="ABC1_TM_dom"/>
</dbReference>
<sequence length="289" mass="32036">MSSTMISVGKIFNAHKPAISLNILLCVIEIALTALIPLFIGFTIDGLLAGKSQELMILVTILVFLVVVSVIRRFYDTRAYGKIRVGVMADLAKLNCHLPVSTLNARLEMGRELVDFLEHKLPEILNAGVQFIVSLAVLYFLNPMLSATAFIAALLMMLIYSAFHRDFYQANGAYNQQAERQVAILAEGSSVNLRNHFTRLKKLEINLSDREAVLYGGVFIVLLAMVVSNLWYATSQMAITAGTIFSIVSYSWEFVEAAIVLPVTLQSWARLSEITKRINSISKGDLDVD</sequence>
<comment type="subcellular location">
    <subcellularLocation>
        <location evidence="1">Cell membrane</location>
        <topology evidence="1">Multi-pass membrane protein</topology>
    </subcellularLocation>
</comment>
<name>A0A3E0TP58_9GAMM</name>
<dbReference type="GO" id="GO:0005886">
    <property type="term" value="C:plasma membrane"/>
    <property type="evidence" value="ECO:0007669"/>
    <property type="project" value="UniProtKB-SubCell"/>
</dbReference>
<keyword evidence="2 5" id="KW-0812">Transmembrane</keyword>
<evidence type="ECO:0000313" key="8">
    <source>
        <dbReference type="Proteomes" id="UP000256478"/>
    </source>
</evidence>
<evidence type="ECO:0000256" key="4">
    <source>
        <dbReference type="ARBA" id="ARBA00023136"/>
    </source>
</evidence>
<keyword evidence="4 5" id="KW-0472">Membrane</keyword>
<dbReference type="Pfam" id="PF13748">
    <property type="entry name" value="ABC_membrane_3"/>
    <property type="match status" value="1"/>
</dbReference>
<dbReference type="EMBL" id="QUOU01000001">
    <property type="protein sequence ID" value="REL26223.1"/>
    <property type="molecule type" value="Genomic_DNA"/>
</dbReference>
<protein>
    <recommendedName>
        <fullName evidence="6">ABC transmembrane type-1 domain-containing protein</fullName>
    </recommendedName>
</protein>
<dbReference type="Proteomes" id="UP000256478">
    <property type="component" value="Unassembled WGS sequence"/>
</dbReference>
<evidence type="ECO:0000256" key="2">
    <source>
        <dbReference type="ARBA" id="ARBA00022692"/>
    </source>
</evidence>
<keyword evidence="3 5" id="KW-1133">Transmembrane helix</keyword>
<organism evidence="7 8">
    <name type="scientific">Thalassotalea euphylliae</name>
    <dbReference type="NCBI Taxonomy" id="1655234"/>
    <lineage>
        <taxon>Bacteria</taxon>
        <taxon>Pseudomonadati</taxon>
        <taxon>Pseudomonadota</taxon>
        <taxon>Gammaproteobacteria</taxon>
        <taxon>Alteromonadales</taxon>
        <taxon>Colwelliaceae</taxon>
        <taxon>Thalassotalea</taxon>
    </lineage>
</organism>
<reference evidence="7 8" key="1">
    <citation type="submission" date="2018-08" db="EMBL/GenBank/DDBJ databases">
        <title>Thalassotalea euphylliae genome.</title>
        <authorList>
            <person name="Summers S."/>
            <person name="Rice S.A."/>
            <person name="Freckelton M.L."/>
            <person name="Nedved B.T."/>
            <person name="Hadfield M.G."/>
        </authorList>
    </citation>
    <scope>NUCLEOTIDE SEQUENCE [LARGE SCALE GENOMIC DNA]</scope>
    <source>
        <strain evidence="7 8">H1</strain>
    </source>
</reference>
<comment type="caution">
    <text evidence="7">The sequence shown here is derived from an EMBL/GenBank/DDBJ whole genome shotgun (WGS) entry which is preliminary data.</text>
</comment>
<accession>A0A3E0TP58</accession>
<feature type="transmembrane region" description="Helical" evidence="5">
    <location>
        <begin position="212"/>
        <end position="232"/>
    </location>
</feature>
<dbReference type="GO" id="GO:0005524">
    <property type="term" value="F:ATP binding"/>
    <property type="evidence" value="ECO:0007669"/>
    <property type="project" value="InterPro"/>
</dbReference>
<dbReference type="Gene3D" id="1.20.1560.10">
    <property type="entry name" value="ABC transporter type 1, transmembrane domain"/>
    <property type="match status" value="1"/>
</dbReference>
<evidence type="ECO:0000259" key="6">
    <source>
        <dbReference type="PROSITE" id="PS50929"/>
    </source>
</evidence>
<feature type="transmembrane region" description="Helical" evidence="5">
    <location>
        <begin position="147"/>
        <end position="163"/>
    </location>
</feature>
<dbReference type="PROSITE" id="PS50929">
    <property type="entry name" value="ABC_TM1F"/>
    <property type="match status" value="1"/>
</dbReference>
<dbReference type="RefSeq" id="WP_116007344.1">
    <property type="nucleotide sequence ID" value="NZ_QUOU01000001.1"/>
</dbReference>
<evidence type="ECO:0000256" key="5">
    <source>
        <dbReference type="SAM" id="Phobius"/>
    </source>
</evidence>
<evidence type="ECO:0000256" key="3">
    <source>
        <dbReference type="ARBA" id="ARBA00022989"/>
    </source>
</evidence>
<feature type="transmembrane region" description="Helical" evidence="5">
    <location>
        <begin position="56"/>
        <end position="75"/>
    </location>
</feature>
<evidence type="ECO:0000313" key="7">
    <source>
        <dbReference type="EMBL" id="REL26223.1"/>
    </source>
</evidence>
<dbReference type="AlphaFoldDB" id="A0A3E0TP58"/>
<evidence type="ECO:0000256" key="1">
    <source>
        <dbReference type="ARBA" id="ARBA00004651"/>
    </source>
</evidence>